<dbReference type="Gene3D" id="3.40.80.10">
    <property type="entry name" value="Peptidoglycan recognition protein-like"/>
    <property type="match status" value="1"/>
</dbReference>
<dbReference type="PANTHER" id="PTHR11022">
    <property type="entry name" value="PEPTIDOGLYCAN RECOGNITION PROTEIN"/>
    <property type="match status" value="1"/>
</dbReference>
<evidence type="ECO:0000259" key="5">
    <source>
        <dbReference type="SMART" id="SM00701"/>
    </source>
</evidence>
<dbReference type="SUPFAM" id="SSF55846">
    <property type="entry name" value="N-acetylmuramoyl-L-alanine amidase-like"/>
    <property type="match status" value="1"/>
</dbReference>
<protein>
    <submittedName>
        <fullName evidence="6">(California timema) hypothetical protein</fullName>
    </submittedName>
</protein>
<proteinExistence type="inferred from homology"/>
<keyword evidence="4" id="KW-0812">Transmembrane</keyword>
<comment type="similarity">
    <text evidence="1">Belongs to the N-acetylmuramoyl-L-alanine amidase 2 family.</text>
</comment>
<dbReference type="EMBL" id="OE179259">
    <property type="protein sequence ID" value="CAD7568195.1"/>
    <property type="molecule type" value="Genomic_DNA"/>
</dbReference>
<keyword evidence="2" id="KW-0399">Innate immunity</keyword>
<name>A0A7R9IWI1_TIMCA</name>
<dbReference type="CDD" id="cd06583">
    <property type="entry name" value="PGRP"/>
    <property type="match status" value="1"/>
</dbReference>
<keyword evidence="3" id="KW-0391">Immunity</keyword>
<keyword evidence="4" id="KW-0472">Membrane</keyword>
<feature type="transmembrane region" description="Helical" evidence="4">
    <location>
        <begin position="57"/>
        <end position="77"/>
    </location>
</feature>
<feature type="domain" description="Peptidoglycan recognition protein family" evidence="5">
    <location>
        <begin position="98"/>
        <end position="245"/>
    </location>
</feature>
<keyword evidence="4" id="KW-1133">Transmembrane helix</keyword>
<gene>
    <name evidence="6" type="ORF">TCMB3V08_LOCUS966</name>
</gene>
<evidence type="ECO:0000256" key="4">
    <source>
        <dbReference type="SAM" id="Phobius"/>
    </source>
</evidence>
<organism evidence="6">
    <name type="scientific">Timema californicum</name>
    <name type="common">California timema</name>
    <name type="synonym">Walking stick</name>
    <dbReference type="NCBI Taxonomy" id="61474"/>
    <lineage>
        <taxon>Eukaryota</taxon>
        <taxon>Metazoa</taxon>
        <taxon>Ecdysozoa</taxon>
        <taxon>Arthropoda</taxon>
        <taxon>Hexapoda</taxon>
        <taxon>Insecta</taxon>
        <taxon>Pterygota</taxon>
        <taxon>Neoptera</taxon>
        <taxon>Polyneoptera</taxon>
        <taxon>Phasmatodea</taxon>
        <taxon>Timematodea</taxon>
        <taxon>Timematoidea</taxon>
        <taxon>Timematidae</taxon>
        <taxon>Timema</taxon>
    </lineage>
</organism>
<evidence type="ECO:0000256" key="1">
    <source>
        <dbReference type="ARBA" id="ARBA00007553"/>
    </source>
</evidence>
<dbReference type="InterPro" id="IPR006619">
    <property type="entry name" value="PGRP_domain_met/bac"/>
</dbReference>
<evidence type="ECO:0000256" key="3">
    <source>
        <dbReference type="ARBA" id="ARBA00022859"/>
    </source>
</evidence>
<dbReference type="GO" id="GO:0045087">
    <property type="term" value="P:innate immune response"/>
    <property type="evidence" value="ECO:0007669"/>
    <property type="project" value="UniProtKB-KW"/>
</dbReference>
<sequence>MANDVPERIDGECLLVYLHHLDTDDVPERIYDDVPEKQASVCSRLKSRLKRSKLNEWLLVSALVLILITVSLLTTLLGDKDGDSNPMEVPRSTDLEEHWYVSREKWQANQPSSQWITFNATQTCVIISDTATRPCTDLSDCTTLVKEIQESHMKDYNYSDIDYSFLVGGDGRIYEGWGWENRGTHTKSCCFNCLEVAFIGSYLNEGDRQEVTKEQLKYFQKLLEIGVALSSLTRDFKILAQCRKTNTKHLGPNLVQAVKNLQHFEENIIRNILRDYCVGLHSPGEAIRQTVGACNGDIDEVIMMRTVSVAPFSRPSSPVPFDGPFLHNLPIMMQPGLPQDSWIQLWPLGPFELEDPDLDHSSTEVDNAATINLAWYNFWVAQ</sequence>
<dbReference type="GO" id="GO:0008270">
    <property type="term" value="F:zinc ion binding"/>
    <property type="evidence" value="ECO:0007669"/>
    <property type="project" value="InterPro"/>
</dbReference>
<evidence type="ECO:0000256" key="2">
    <source>
        <dbReference type="ARBA" id="ARBA00022588"/>
    </source>
</evidence>
<dbReference type="GO" id="GO:0008745">
    <property type="term" value="F:N-acetylmuramoyl-L-alanine amidase activity"/>
    <property type="evidence" value="ECO:0007669"/>
    <property type="project" value="InterPro"/>
</dbReference>
<accession>A0A7R9IWI1</accession>
<dbReference type="PANTHER" id="PTHR11022:SF74">
    <property type="entry name" value="PEPTIDOGLYCAN-RECOGNITION PROTEIN SA"/>
    <property type="match status" value="1"/>
</dbReference>
<dbReference type="InterPro" id="IPR002502">
    <property type="entry name" value="Amidase_domain"/>
</dbReference>
<dbReference type="SMART" id="SM00701">
    <property type="entry name" value="PGRP"/>
    <property type="match status" value="1"/>
</dbReference>
<dbReference type="InterPro" id="IPR036505">
    <property type="entry name" value="Amidase/PGRP_sf"/>
</dbReference>
<reference evidence="6" key="1">
    <citation type="submission" date="2020-11" db="EMBL/GenBank/DDBJ databases">
        <authorList>
            <person name="Tran Van P."/>
        </authorList>
    </citation>
    <scope>NUCLEOTIDE SEQUENCE</scope>
</reference>
<evidence type="ECO:0000313" key="6">
    <source>
        <dbReference type="EMBL" id="CAD7568195.1"/>
    </source>
</evidence>
<dbReference type="AlphaFoldDB" id="A0A7R9IWI1"/>
<dbReference type="GO" id="GO:0009253">
    <property type="term" value="P:peptidoglycan catabolic process"/>
    <property type="evidence" value="ECO:0007669"/>
    <property type="project" value="InterPro"/>
</dbReference>
<dbReference type="InterPro" id="IPR015510">
    <property type="entry name" value="PGRP"/>
</dbReference>